<sequence>MSDSVLTVLFWVGVVMLSAFIVAGLASPRVRAVLQRPADDMVRRDRERWGGRRAEDEGDQE</sequence>
<reference evidence="2 3" key="1">
    <citation type="submission" date="2016-03" db="EMBL/GenBank/DDBJ databases">
        <title>Complete genome sequence of a soil Actinobacterium, Nocardioides dokdonensis FR1436.</title>
        <authorList>
            <person name="Kwon S.-K."/>
            <person name="Kim K."/>
            <person name="Kim J.F."/>
        </authorList>
    </citation>
    <scope>NUCLEOTIDE SEQUENCE [LARGE SCALE GENOMIC DNA]</scope>
    <source>
        <strain evidence="2 3">FR1436</strain>
    </source>
</reference>
<evidence type="ECO:0000313" key="2">
    <source>
        <dbReference type="EMBL" id="ANH39256.1"/>
    </source>
</evidence>
<gene>
    <name evidence="2" type="ORF">I601_2840</name>
</gene>
<dbReference type="AlphaFoldDB" id="A0A1A9GMG4"/>
<dbReference type="PATRIC" id="fig|1300347.3.peg.2838"/>
<name>A0A1A9GMG4_9ACTN</name>
<organism evidence="2 3">
    <name type="scientific">Nocardioides dokdonensis FR1436</name>
    <dbReference type="NCBI Taxonomy" id="1300347"/>
    <lineage>
        <taxon>Bacteria</taxon>
        <taxon>Bacillati</taxon>
        <taxon>Actinomycetota</taxon>
        <taxon>Actinomycetes</taxon>
        <taxon>Propionibacteriales</taxon>
        <taxon>Nocardioidaceae</taxon>
        <taxon>Nocardioides</taxon>
    </lineage>
</organism>
<protein>
    <submittedName>
        <fullName evidence="2">Uncharacterized protein</fullName>
    </submittedName>
</protein>
<dbReference type="STRING" id="1300347.I601_2840"/>
<dbReference type="EMBL" id="CP015079">
    <property type="protein sequence ID" value="ANH39256.1"/>
    <property type="molecule type" value="Genomic_DNA"/>
</dbReference>
<dbReference type="KEGG" id="ndk:I601_2840"/>
<feature type="transmembrane region" description="Helical" evidence="1">
    <location>
        <begin position="6"/>
        <end position="26"/>
    </location>
</feature>
<keyword evidence="1" id="KW-0812">Transmembrane</keyword>
<keyword evidence="3" id="KW-1185">Reference proteome</keyword>
<accession>A0A1A9GMG4</accession>
<keyword evidence="1" id="KW-0472">Membrane</keyword>
<proteinExistence type="predicted"/>
<evidence type="ECO:0000256" key="1">
    <source>
        <dbReference type="SAM" id="Phobius"/>
    </source>
</evidence>
<evidence type="ECO:0000313" key="3">
    <source>
        <dbReference type="Proteomes" id="UP000077868"/>
    </source>
</evidence>
<dbReference type="Proteomes" id="UP000077868">
    <property type="component" value="Chromosome"/>
</dbReference>
<keyword evidence="1" id="KW-1133">Transmembrane helix</keyword>